<dbReference type="InterPro" id="IPR043133">
    <property type="entry name" value="GTP-CH-I_C/QueF"/>
</dbReference>
<evidence type="ECO:0000256" key="1">
    <source>
        <dbReference type="ARBA" id="ARBA00001353"/>
    </source>
</evidence>
<reference evidence="8 9" key="1">
    <citation type="submission" date="2023-07" db="EMBL/GenBank/DDBJ databases">
        <title>Genomic Encyclopedia of Type Strains, Phase IV (KMG-IV): sequencing the most valuable type-strain genomes for metagenomic binning, comparative biology and taxonomic classification.</title>
        <authorList>
            <person name="Goeker M."/>
        </authorList>
    </citation>
    <scope>NUCLEOTIDE SEQUENCE [LARGE SCALE GENOMIC DNA]</scope>
    <source>
        <strain evidence="8 9">B6-8</strain>
    </source>
</reference>
<dbReference type="NCBIfam" id="TIGR00525">
    <property type="entry name" value="folB"/>
    <property type="match status" value="1"/>
</dbReference>
<comment type="similarity">
    <text evidence="3 6">Belongs to the DHNA family.</text>
</comment>
<evidence type="ECO:0000256" key="5">
    <source>
        <dbReference type="ARBA" id="ARBA00023239"/>
    </source>
</evidence>
<dbReference type="Gene3D" id="3.30.1130.10">
    <property type="match status" value="1"/>
</dbReference>
<keyword evidence="5 6" id="KW-0456">Lyase</keyword>
<dbReference type="SMART" id="SM00905">
    <property type="entry name" value="FolB"/>
    <property type="match status" value="1"/>
</dbReference>
<dbReference type="CDD" id="cd00534">
    <property type="entry name" value="DHNA_DHNTPE"/>
    <property type="match status" value="1"/>
</dbReference>
<comment type="caution">
    <text evidence="8">The sequence shown here is derived from an EMBL/GenBank/DDBJ whole genome shotgun (WGS) entry which is preliminary data.</text>
</comment>
<dbReference type="InterPro" id="IPR006156">
    <property type="entry name" value="Dihydroneopterin_aldolase"/>
</dbReference>
<evidence type="ECO:0000256" key="4">
    <source>
        <dbReference type="ARBA" id="ARBA00022909"/>
    </source>
</evidence>
<dbReference type="Proteomes" id="UP001241603">
    <property type="component" value="Unassembled WGS sequence"/>
</dbReference>
<organism evidence="8 9">
    <name type="scientific">Kaistia dalseonensis</name>
    <dbReference type="NCBI Taxonomy" id="410840"/>
    <lineage>
        <taxon>Bacteria</taxon>
        <taxon>Pseudomonadati</taxon>
        <taxon>Pseudomonadota</taxon>
        <taxon>Alphaproteobacteria</taxon>
        <taxon>Hyphomicrobiales</taxon>
        <taxon>Kaistiaceae</taxon>
        <taxon>Kaistia</taxon>
    </lineage>
</organism>
<name>A0ABU0H124_9HYPH</name>
<evidence type="ECO:0000256" key="6">
    <source>
        <dbReference type="RuleBase" id="RU362079"/>
    </source>
</evidence>
<evidence type="ECO:0000256" key="3">
    <source>
        <dbReference type="ARBA" id="ARBA00005708"/>
    </source>
</evidence>
<evidence type="ECO:0000313" key="8">
    <source>
        <dbReference type="EMBL" id="MDQ0436012.1"/>
    </source>
</evidence>
<comment type="catalytic activity">
    <reaction evidence="1 6">
        <text>7,8-dihydroneopterin = 6-hydroxymethyl-7,8-dihydropterin + glycolaldehyde</text>
        <dbReference type="Rhea" id="RHEA:10540"/>
        <dbReference type="ChEBI" id="CHEBI:17001"/>
        <dbReference type="ChEBI" id="CHEBI:17071"/>
        <dbReference type="ChEBI" id="CHEBI:44841"/>
        <dbReference type="EC" id="4.1.2.25"/>
    </reaction>
</comment>
<protein>
    <recommendedName>
        <fullName evidence="6">7,8-dihydroneopterin aldolase</fullName>
        <ecNumber evidence="6">4.1.2.25</ecNumber>
    </recommendedName>
</protein>
<proteinExistence type="inferred from homology"/>
<evidence type="ECO:0000256" key="2">
    <source>
        <dbReference type="ARBA" id="ARBA00005013"/>
    </source>
</evidence>
<keyword evidence="9" id="KW-1185">Reference proteome</keyword>
<evidence type="ECO:0000259" key="7">
    <source>
        <dbReference type="SMART" id="SM00905"/>
    </source>
</evidence>
<dbReference type="EMBL" id="JAUSVO010000001">
    <property type="protein sequence ID" value="MDQ0436012.1"/>
    <property type="molecule type" value="Genomic_DNA"/>
</dbReference>
<comment type="pathway">
    <text evidence="2 6">Cofactor biosynthesis; tetrahydrofolate biosynthesis; 2-amino-4-hydroxy-6-hydroxymethyl-7,8-dihydropteridine diphosphate from 7,8-dihydroneopterin triphosphate: step 3/4.</text>
</comment>
<dbReference type="SUPFAM" id="SSF55620">
    <property type="entry name" value="Tetrahydrobiopterin biosynthesis enzymes-like"/>
    <property type="match status" value="1"/>
</dbReference>
<feature type="domain" description="Dihydroneopterin aldolase/epimerase" evidence="7">
    <location>
        <begin position="5"/>
        <end position="118"/>
    </location>
</feature>
<comment type="function">
    <text evidence="6">Catalyzes the conversion of 7,8-dihydroneopterin to 6-hydroxymethyl-7,8-dihydropterin.</text>
</comment>
<dbReference type="EC" id="4.1.2.25" evidence="6"/>
<dbReference type="NCBIfam" id="TIGR00526">
    <property type="entry name" value="folB_dom"/>
    <property type="match status" value="1"/>
</dbReference>
<dbReference type="RefSeq" id="WP_266346957.1">
    <property type="nucleotide sequence ID" value="NZ_JAPKNG010000001.1"/>
</dbReference>
<accession>A0ABU0H124</accession>
<dbReference type="InterPro" id="IPR006157">
    <property type="entry name" value="FolB_dom"/>
</dbReference>
<dbReference type="PANTHER" id="PTHR42844:SF1">
    <property type="entry name" value="DIHYDRONEOPTERIN ALDOLASE 1-RELATED"/>
    <property type="match status" value="1"/>
</dbReference>
<dbReference type="GO" id="GO:0004150">
    <property type="term" value="F:dihydroneopterin aldolase activity"/>
    <property type="evidence" value="ECO:0007669"/>
    <property type="project" value="UniProtKB-EC"/>
</dbReference>
<sequence length="123" mass="13899">MTDRIIITDLRFFGFHGVLPEETSLGQRFRVDITCSLDLGEAGRTDQVENTVHYGQVIEVVERIVTTHRYKLIETLAETIARSLFEAFARIDSLIVRITKPEAPVQIATGLIAIEIERSRSRG</sequence>
<dbReference type="Pfam" id="PF02152">
    <property type="entry name" value="FolB"/>
    <property type="match status" value="1"/>
</dbReference>
<gene>
    <name evidence="8" type="ORF">QO014_000382</name>
</gene>
<keyword evidence="4 6" id="KW-0289">Folate biosynthesis</keyword>
<dbReference type="PANTHER" id="PTHR42844">
    <property type="entry name" value="DIHYDRONEOPTERIN ALDOLASE 1-RELATED"/>
    <property type="match status" value="1"/>
</dbReference>
<evidence type="ECO:0000313" key="9">
    <source>
        <dbReference type="Proteomes" id="UP001241603"/>
    </source>
</evidence>